<feature type="domain" description="Cation efflux protein cytoplasmic" evidence="9">
    <location>
        <begin position="207"/>
        <end position="281"/>
    </location>
</feature>
<comment type="caution">
    <text evidence="10">The sequence shown here is derived from an EMBL/GenBank/DDBJ whole genome shotgun (WGS) entry which is preliminary data.</text>
</comment>
<dbReference type="PANTHER" id="PTHR43840">
    <property type="entry name" value="MITOCHONDRIAL METAL TRANSPORTER 1-RELATED"/>
    <property type="match status" value="1"/>
</dbReference>
<dbReference type="NCBIfam" id="TIGR01297">
    <property type="entry name" value="CDF"/>
    <property type="match status" value="1"/>
</dbReference>
<evidence type="ECO:0000256" key="5">
    <source>
        <dbReference type="ARBA" id="ARBA00022989"/>
    </source>
</evidence>
<dbReference type="RefSeq" id="WP_315343624.1">
    <property type="nucleotide sequence ID" value="NZ_JAVDZE010000010.1"/>
</dbReference>
<evidence type="ECO:0000256" key="1">
    <source>
        <dbReference type="ARBA" id="ARBA00004141"/>
    </source>
</evidence>
<evidence type="ECO:0000256" key="2">
    <source>
        <dbReference type="ARBA" id="ARBA00008114"/>
    </source>
</evidence>
<dbReference type="InterPro" id="IPR036837">
    <property type="entry name" value="Cation_efflux_CTD_sf"/>
</dbReference>
<evidence type="ECO:0000313" key="10">
    <source>
        <dbReference type="EMBL" id="MDV3104860.1"/>
    </source>
</evidence>
<keyword evidence="11" id="KW-1185">Reference proteome</keyword>
<dbReference type="SUPFAM" id="SSF160240">
    <property type="entry name" value="Cation efflux protein cytoplasmic domain-like"/>
    <property type="match status" value="1"/>
</dbReference>
<sequence>MEEVYKPIWLSIVGNVLLSLLKLAIGFIYSSIAIISDGIHSLSDVITSVIGYAGIRISSKPPDRSHPFGHSRFEPLVAFLIGEALLIVAYEIGRDSVYRLLRGEVVEVNSLMLGVTLLSILTKEVMFRYSVYVGRKLNSQILIADAYHHRSDSLSSLAVLVGLTAQKLGFRYGDALAGLVVAVFLLKVSLDILLQNIGYLTGQAPSFEVCEEIKKRALSVPNVLGVHDLRAHYVGNRLHVELHIEVPPELTLKEAHDVSHKVKKLVEELPEVDRVFVHVDIYGCH</sequence>
<dbReference type="EMBL" id="JAVDZE010000010">
    <property type="protein sequence ID" value="MDV3104860.1"/>
    <property type="molecule type" value="Genomic_DNA"/>
</dbReference>
<dbReference type="InterPro" id="IPR027470">
    <property type="entry name" value="Cation_efflux_CTD"/>
</dbReference>
<name>A0AAE4NWG9_9EURY</name>
<dbReference type="InterPro" id="IPR027469">
    <property type="entry name" value="Cation_efflux_TMD_sf"/>
</dbReference>
<comment type="subcellular location">
    <subcellularLocation>
        <location evidence="1">Membrane</location>
        <topology evidence="1">Multi-pass membrane protein</topology>
    </subcellularLocation>
</comment>
<dbReference type="FunFam" id="1.20.1510.10:FF:000006">
    <property type="entry name" value="Divalent cation efflux transporter"/>
    <property type="match status" value="1"/>
</dbReference>
<dbReference type="Gene3D" id="1.20.1510.10">
    <property type="entry name" value="Cation efflux protein transmembrane domain"/>
    <property type="match status" value="1"/>
</dbReference>
<comment type="similarity">
    <text evidence="2">Belongs to the cation diffusion facilitator (CDF) transporter (TC 2.A.4) family.</text>
</comment>
<dbReference type="Proteomes" id="UP001245683">
    <property type="component" value="Unassembled WGS sequence"/>
</dbReference>
<evidence type="ECO:0000256" key="3">
    <source>
        <dbReference type="ARBA" id="ARBA00022448"/>
    </source>
</evidence>
<keyword evidence="5 7" id="KW-1133">Transmembrane helix</keyword>
<dbReference type="Pfam" id="PF16916">
    <property type="entry name" value="ZT_dimer"/>
    <property type="match status" value="1"/>
</dbReference>
<feature type="transmembrane region" description="Helical" evidence="7">
    <location>
        <begin position="12"/>
        <end position="35"/>
    </location>
</feature>
<dbReference type="InterPro" id="IPR002524">
    <property type="entry name" value="Cation_efflux"/>
</dbReference>
<dbReference type="InterPro" id="IPR050291">
    <property type="entry name" value="CDF_Transporter"/>
</dbReference>
<evidence type="ECO:0000256" key="6">
    <source>
        <dbReference type="ARBA" id="ARBA00023136"/>
    </source>
</evidence>
<dbReference type="Gene3D" id="3.30.70.1350">
    <property type="entry name" value="Cation efflux protein, cytoplasmic domain"/>
    <property type="match status" value="1"/>
</dbReference>
<evidence type="ECO:0000256" key="7">
    <source>
        <dbReference type="SAM" id="Phobius"/>
    </source>
</evidence>
<evidence type="ECO:0000259" key="8">
    <source>
        <dbReference type="Pfam" id="PF01545"/>
    </source>
</evidence>
<accession>A0AAE4NWG9</accession>
<gene>
    <name evidence="10" type="ORF">RBI02_09990</name>
</gene>
<feature type="domain" description="Cation efflux protein transmembrane" evidence="8">
    <location>
        <begin position="8"/>
        <end position="200"/>
    </location>
</feature>
<keyword evidence="6 7" id="KW-0472">Membrane</keyword>
<keyword evidence="3" id="KW-0813">Transport</keyword>
<dbReference type="InterPro" id="IPR058533">
    <property type="entry name" value="Cation_efflux_TM"/>
</dbReference>
<organism evidence="10 11">
    <name type="scientific">Thermococcus waiotapuensis</name>
    <dbReference type="NCBI Taxonomy" id="90909"/>
    <lineage>
        <taxon>Archaea</taxon>
        <taxon>Methanobacteriati</taxon>
        <taxon>Methanobacteriota</taxon>
        <taxon>Thermococci</taxon>
        <taxon>Thermococcales</taxon>
        <taxon>Thermococcaceae</taxon>
        <taxon>Thermococcus</taxon>
    </lineage>
</organism>
<keyword evidence="4 7" id="KW-0812">Transmembrane</keyword>
<dbReference type="GO" id="GO:0008324">
    <property type="term" value="F:monoatomic cation transmembrane transporter activity"/>
    <property type="evidence" value="ECO:0007669"/>
    <property type="project" value="InterPro"/>
</dbReference>
<protein>
    <submittedName>
        <fullName evidence="10">Cation diffusion facilitator family transporter</fullName>
    </submittedName>
</protein>
<evidence type="ECO:0000256" key="4">
    <source>
        <dbReference type="ARBA" id="ARBA00022692"/>
    </source>
</evidence>
<dbReference type="PANTHER" id="PTHR43840:SF15">
    <property type="entry name" value="MITOCHONDRIAL METAL TRANSPORTER 1-RELATED"/>
    <property type="match status" value="1"/>
</dbReference>
<evidence type="ECO:0000259" key="9">
    <source>
        <dbReference type="Pfam" id="PF16916"/>
    </source>
</evidence>
<dbReference type="GO" id="GO:0016020">
    <property type="term" value="C:membrane"/>
    <property type="evidence" value="ECO:0007669"/>
    <property type="project" value="UniProtKB-SubCell"/>
</dbReference>
<proteinExistence type="inferred from homology"/>
<dbReference type="AlphaFoldDB" id="A0AAE4NWG9"/>
<reference evidence="10 11" key="1">
    <citation type="submission" date="2023-08" db="EMBL/GenBank/DDBJ databases">
        <title>Draft genome sequence of Thermococcus waiotapuensis WT1T, a thermophilic sulphur-dependent archaeon from order Thermococcales.</title>
        <authorList>
            <person name="Manners S.H."/>
            <person name="Carere C.R."/>
            <person name="Dhami M.K."/>
            <person name="Dobson R.C.J."/>
            <person name="Stott M.B."/>
        </authorList>
    </citation>
    <scope>NUCLEOTIDE SEQUENCE [LARGE SCALE GENOMIC DNA]</scope>
    <source>
        <strain evidence="10 11">WT1</strain>
    </source>
</reference>
<evidence type="ECO:0000313" key="11">
    <source>
        <dbReference type="Proteomes" id="UP001245683"/>
    </source>
</evidence>
<dbReference type="Pfam" id="PF01545">
    <property type="entry name" value="Cation_efflux"/>
    <property type="match status" value="1"/>
</dbReference>
<dbReference type="SUPFAM" id="SSF161111">
    <property type="entry name" value="Cation efflux protein transmembrane domain-like"/>
    <property type="match status" value="1"/>
</dbReference>